<feature type="compositionally biased region" description="Basic and acidic residues" evidence="1">
    <location>
        <begin position="18"/>
        <end position="28"/>
    </location>
</feature>
<reference evidence="2" key="1">
    <citation type="journal article" date="2023" name="Science">
        <title>Genome structures resolve the early diversification of teleost fishes.</title>
        <authorList>
            <person name="Parey E."/>
            <person name="Louis A."/>
            <person name="Montfort J."/>
            <person name="Bouchez O."/>
            <person name="Roques C."/>
            <person name="Iampietro C."/>
            <person name="Lluch J."/>
            <person name="Castinel A."/>
            <person name="Donnadieu C."/>
            <person name="Desvignes T."/>
            <person name="Floi Bucao C."/>
            <person name="Jouanno E."/>
            <person name="Wen M."/>
            <person name="Mejri S."/>
            <person name="Dirks R."/>
            <person name="Jansen H."/>
            <person name="Henkel C."/>
            <person name="Chen W.J."/>
            <person name="Zahm M."/>
            <person name="Cabau C."/>
            <person name="Klopp C."/>
            <person name="Thompson A.W."/>
            <person name="Robinson-Rechavi M."/>
            <person name="Braasch I."/>
            <person name="Lecointre G."/>
            <person name="Bobe J."/>
            <person name="Postlethwait J.H."/>
            <person name="Berthelot C."/>
            <person name="Roest Crollius H."/>
            <person name="Guiguen Y."/>
        </authorList>
    </citation>
    <scope>NUCLEOTIDE SEQUENCE</scope>
    <source>
        <strain evidence="2">WJC10195</strain>
    </source>
</reference>
<dbReference type="EMBL" id="JAINUF010000001">
    <property type="protein sequence ID" value="KAJ8381702.1"/>
    <property type="molecule type" value="Genomic_DNA"/>
</dbReference>
<evidence type="ECO:0000256" key="1">
    <source>
        <dbReference type="SAM" id="MobiDB-lite"/>
    </source>
</evidence>
<name>A0A9Q1JEU3_SYNKA</name>
<evidence type="ECO:0000313" key="2">
    <source>
        <dbReference type="EMBL" id="KAJ8381702.1"/>
    </source>
</evidence>
<feature type="region of interest" description="Disordered" evidence="1">
    <location>
        <begin position="18"/>
        <end position="41"/>
    </location>
</feature>
<evidence type="ECO:0000313" key="3">
    <source>
        <dbReference type="Proteomes" id="UP001152622"/>
    </source>
</evidence>
<dbReference type="AlphaFoldDB" id="A0A9Q1JEU3"/>
<accession>A0A9Q1JEU3</accession>
<sequence>MLRTLESSQLPRKLFQCERERAGAERRNKQSPAPDTTRGSHSVVTRAFTLFSRILLHFEPYTGELLLGARERAEWRNHTPL</sequence>
<feature type="compositionally biased region" description="Polar residues" evidence="1">
    <location>
        <begin position="30"/>
        <end position="41"/>
    </location>
</feature>
<comment type="caution">
    <text evidence="2">The sequence shown here is derived from an EMBL/GenBank/DDBJ whole genome shotgun (WGS) entry which is preliminary data.</text>
</comment>
<gene>
    <name evidence="2" type="ORF">SKAU_G00024800</name>
</gene>
<organism evidence="2 3">
    <name type="scientific">Synaphobranchus kaupii</name>
    <name type="common">Kaup's arrowtooth eel</name>
    <dbReference type="NCBI Taxonomy" id="118154"/>
    <lineage>
        <taxon>Eukaryota</taxon>
        <taxon>Metazoa</taxon>
        <taxon>Chordata</taxon>
        <taxon>Craniata</taxon>
        <taxon>Vertebrata</taxon>
        <taxon>Euteleostomi</taxon>
        <taxon>Actinopterygii</taxon>
        <taxon>Neopterygii</taxon>
        <taxon>Teleostei</taxon>
        <taxon>Anguilliformes</taxon>
        <taxon>Synaphobranchidae</taxon>
        <taxon>Synaphobranchus</taxon>
    </lineage>
</organism>
<keyword evidence="3" id="KW-1185">Reference proteome</keyword>
<protein>
    <submittedName>
        <fullName evidence="2">Uncharacterized protein</fullName>
    </submittedName>
</protein>
<proteinExistence type="predicted"/>
<dbReference type="Proteomes" id="UP001152622">
    <property type="component" value="Chromosome 1"/>
</dbReference>